<dbReference type="InterPro" id="IPR036047">
    <property type="entry name" value="F-box-like_dom_sf"/>
</dbReference>
<dbReference type="SUPFAM" id="SSF81383">
    <property type="entry name" value="F-box domain"/>
    <property type="match status" value="1"/>
</dbReference>
<name>A0AAV6WV39_9LAMI</name>
<dbReference type="Proteomes" id="UP000826271">
    <property type="component" value="Unassembled WGS sequence"/>
</dbReference>
<dbReference type="EMBL" id="WHWC01000012">
    <property type="protein sequence ID" value="KAG8372312.1"/>
    <property type="molecule type" value="Genomic_DNA"/>
</dbReference>
<protein>
    <recommendedName>
        <fullName evidence="1">F-box domain-containing protein</fullName>
    </recommendedName>
</protein>
<sequence length="165" mass="19687">MSMLPDDLWNRIMEIGIGTKSLNYKDICRLSTTCRRLRRLADDNSVWSPLLLSGFPTSRMDLHLISIARNSDSTLNRKVKSLYKTRYFVYVLRPKYGLIDCKNNDRYEKEREQKRLAHRRVVLRIESEKAELLRPIQERELQSSLEKEKLKEAIAELRNLWKARY</sequence>
<evidence type="ECO:0000313" key="2">
    <source>
        <dbReference type="EMBL" id="KAG8372312.1"/>
    </source>
</evidence>
<reference evidence="2" key="1">
    <citation type="submission" date="2019-10" db="EMBL/GenBank/DDBJ databases">
        <authorList>
            <person name="Zhang R."/>
            <person name="Pan Y."/>
            <person name="Wang J."/>
            <person name="Ma R."/>
            <person name="Yu S."/>
        </authorList>
    </citation>
    <scope>NUCLEOTIDE SEQUENCE</scope>
    <source>
        <strain evidence="2">LA-IB0</strain>
        <tissue evidence="2">Leaf</tissue>
    </source>
</reference>
<keyword evidence="3" id="KW-1185">Reference proteome</keyword>
<comment type="caution">
    <text evidence="2">The sequence shown here is derived from an EMBL/GenBank/DDBJ whole genome shotgun (WGS) entry which is preliminary data.</text>
</comment>
<accession>A0AAV6WV39</accession>
<dbReference type="Pfam" id="PF12937">
    <property type="entry name" value="F-box-like"/>
    <property type="match status" value="1"/>
</dbReference>
<proteinExistence type="predicted"/>
<dbReference type="InterPro" id="IPR001810">
    <property type="entry name" value="F-box_dom"/>
</dbReference>
<dbReference type="PROSITE" id="PS50181">
    <property type="entry name" value="FBOX"/>
    <property type="match status" value="1"/>
</dbReference>
<organism evidence="2 3">
    <name type="scientific">Buddleja alternifolia</name>
    <dbReference type="NCBI Taxonomy" id="168488"/>
    <lineage>
        <taxon>Eukaryota</taxon>
        <taxon>Viridiplantae</taxon>
        <taxon>Streptophyta</taxon>
        <taxon>Embryophyta</taxon>
        <taxon>Tracheophyta</taxon>
        <taxon>Spermatophyta</taxon>
        <taxon>Magnoliopsida</taxon>
        <taxon>eudicotyledons</taxon>
        <taxon>Gunneridae</taxon>
        <taxon>Pentapetalae</taxon>
        <taxon>asterids</taxon>
        <taxon>lamiids</taxon>
        <taxon>Lamiales</taxon>
        <taxon>Scrophulariaceae</taxon>
        <taxon>Buddlejeae</taxon>
        <taxon>Buddleja</taxon>
    </lineage>
</organism>
<dbReference type="SMART" id="SM00256">
    <property type="entry name" value="FBOX"/>
    <property type="match status" value="1"/>
</dbReference>
<dbReference type="AlphaFoldDB" id="A0AAV6WV39"/>
<gene>
    <name evidence="2" type="ORF">BUALT_Bualt12G0053100</name>
</gene>
<evidence type="ECO:0000313" key="3">
    <source>
        <dbReference type="Proteomes" id="UP000826271"/>
    </source>
</evidence>
<dbReference type="Gene3D" id="1.20.1280.50">
    <property type="match status" value="1"/>
</dbReference>
<evidence type="ECO:0000259" key="1">
    <source>
        <dbReference type="PROSITE" id="PS50181"/>
    </source>
</evidence>
<feature type="domain" description="F-box" evidence="1">
    <location>
        <begin position="1"/>
        <end position="50"/>
    </location>
</feature>